<accession>A0A928YVG1</accession>
<protein>
    <submittedName>
        <fullName evidence="1">Uncharacterized protein</fullName>
    </submittedName>
</protein>
<dbReference type="RefSeq" id="WP_193911142.1">
    <property type="nucleotide sequence ID" value="NZ_PRDL01000001.1"/>
</dbReference>
<comment type="caution">
    <text evidence="1">The sequence shown here is derived from an EMBL/GenBank/DDBJ whole genome shotgun (WGS) entry which is preliminary data.</text>
</comment>
<name>A0A928YVG1_9GAMM</name>
<dbReference type="Proteomes" id="UP000652567">
    <property type="component" value="Unassembled WGS sequence"/>
</dbReference>
<evidence type="ECO:0000313" key="2">
    <source>
        <dbReference type="Proteomes" id="UP000652567"/>
    </source>
</evidence>
<dbReference type="AlphaFoldDB" id="A0A928YVG1"/>
<reference evidence="1" key="1">
    <citation type="submission" date="2018-07" db="EMBL/GenBank/DDBJ databases">
        <title>Genome assembly of strain Ka43.</title>
        <authorList>
            <person name="Kukolya J."/>
            <person name="Nagy I."/>
            <person name="Horvath B."/>
            <person name="Toth A."/>
        </authorList>
    </citation>
    <scope>NUCLEOTIDE SEQUENCE</scope>
    <source>
        <strain evidence="1">KB43</strain>
    </source>
</reference>
<gene>
    <name evidence="1" type="ORF">C4F51_15125</name>
</gene>
<proteinExistence type="predicted"/>
<organism evidence="1 2">
    <name type="scientific">Cellvibrio polysaccharolyticus</name>
    <dbReference type="NCBI Taxonomy" id="2082724"/>
    <lineage>
        <taxon>Bacteria</taxon>
        <taxon>Pseudomonadati</taxon>
        <taxon>Pseudomonadota</taxon>
        <taxon>Gammaproteobacteria</taxon>
        <taxon>Cellvibrionales</taxon>
        <taxon>Cellvibrionaceae</taxon>
        <taxon>Cellvibrio</taxon>
    </lineage>
</organism>
<keyword evidence="2" id="KW-1185">Reference proteome</keyword>
<evidence type="ECO:0000313" key="1">
    <source>
        <dbReference type="EMBL" id="MBE8718515.1"/>
    </source>
</evidence>
<sequence>MEFSFHPALPDFKSFYHNRNWKGETLELKERPVFTVDDIGEPNKDTYYGFSGDIKPTLIPDLNALETTQHIYHGLKFDRLENDMLYFKLPEEHPGHEMFQGCSGAPIIGEDGKVVSGGCDKTNEIYGFNILKRIKTLDFFSEVASYNKAHQSRPTAAGT</sequence>
<dbReference type="EMBL" id="PRDL01000001">
    <property type="protein sequence ID" value="MBE8718515.1"/>
    <property type="molecule type" value="Genomic_DNA"/>
</dbReference>